<gene>
    <name evidence="4" type="ORF">OXX778_LOCUS6935</name>
</gene>
<keyword evidence="2" id="KW-1133">Transmembrane helix</keyword>
<reference evidence="4" key="1">
    <citation type="submission" date="2021-02" db="EMBL/GenBank/DDBJ databases">
        <authorList>
            <person name="Nowell W R."/>
        </authorList>
    </citation>
    <scope>NUCLEOTIDE SEQUENCE</scope>
    <source>
        <strain evidence="4">Ploen Becks lab</strain>
    </source>
</reference>
<protein>
    <recommendedName>
        <fullName evidence="6">Mid2 domain-containing protein</fullName>
    </recommendedName>
</protein>
<evidence type="ECO:0000313" key="5">
    <source>
        <dbReference type="Proteomes" id="UP000663879"/>
    </source>
</evidence>
<feature type="region of interest" description="Disordered" evidence="1">
    <location>
        <begin position="105"/>
        <end position="128"/>
    </location>
</feature>
<evidence type="ECO:0000256" key="2">
    <source>
        <dbReference type="SAM" id="Phobius"/>
    </source>
</evidence>
<keyword evidence="2" id="KW-0812">Transmembrane</keyword>
<evidence type="ECO:0008006" key="6">
    <source>
        <dbReference type="Google" id="ProtNLM"/>
    </source>
</evidence>
<dbReference type="AlphaFoldDB" id="A0A813TBH6"/>
<accession>A0A813TBH6</accession>
<feature type="chain" id="PRO_5032935541" description="Mid2 domain-containing protein" evidence="3">
    <location>
        <begin position="17"/>
        <end position="242"/>
    </location>
</feature>
<keyword evidence="3" id="KW-0732">Signal</keyword>
<organism evidence="4 5">
    <name type="scientific">Brachionus calyciflorus</name>
    <dbReference type="NCBI Taxonomy" id="104777"/>
    <lineage>
        <taxon>Eukaryota</taxon>
        <taxon>Metazoa</taxon>
        <taxon>Spiralia</taxon>
        <taxon>Gnathifera</taxon>
        <taxon>Rotifera</taxon>
        <taxon>Eurotatoria</taxon>
        <taxon>Monogononta</taxon>
        <taxon>Pseudotrocha</taxon>
        <taxon>Ploima</taxon>
        <taxon>Brachionidae</taxon>
        <taxon>Brachionus</taxon>
    </lineage>
</organism>
<dbReference type="EMBL" id="CAJNOC010000855">
    <property type="protein sequence ID" value="CAF0810256.1"/>
    <property type="molecule type" value="Genomic_DNA"/>
</dbReference>
<dbReference type="OrthoDB" id="10592844at2759"/>
<feature type="transmembrane region" description="Helical" evidence="2">
    <location>
        <begin position="135"/>
        <end position="158"/>
    </location>
</feature>
<evidence type="ECO:0000313" key="4">
    <source>
        <dbReference type="EMBL" id="CAF0810256.1"/>
    </source>
</evidence>
<feature type="compositionally biased region" description="Polar residues" evidence="1">
    <location>
        <begin position="114"/>
        <end position="128"/>
    </location>
</feature>
<evidence type="ECO:0000256" key="3">
    <source>
        <dbReference type="SAM" id="SignalP"/>
    </source>
</evidence>
<proteinExistence type="predicted"/>
<keyword evidence="2" id="KW-0472">Membrane</keyword>
<dbReference type="Proteomes" id="UP000663879">
    <property type="component" value="Unassembled WGS sequence"/>
</dbReference>
<feature type="signal peptide" evidence="3">
    <location>
        <begin position="1"/>
        <end position="16"/>
    </location>
</feature>
<comment type="caution">
    <text evidence="4">The sequence shown here is derived from an EMBL/GenBank/DDBJ whole genome shotgun (WGS) entry which is preliminary data.</text>
</comment>
<name>A0A813TBH6_9BILA</name>
<evidence type="ECO:0000256" key="1">
    <source>
        <dbReference type="SAM" id="MobiDB-lite"/>
    </source>
</evidence>
<keyword evidence="5" id="KW-1185">Reference proteome</keyword>
<sequence length="242" mass="26530">MIFRIFVFCLIGFVYSQTDDSNSTETTLFSETTSEINSTEITTLFSNIMTTNITTATTSDNLTSNFTSSDSSSTSDSGLSTDFNSTSSILSTTLSFLNETTSSSNEVSTTRSTLNSTTPSLNQSTSTVENNTARVVGIMVAFGVAGIIIVIGFLVYVWRKSKLEENKYITLADKLNTTPSRPASPGTSNMNEDFFINNTRNDTVFTNPAFNLNERNKAKTSNDDFKFNFDDIKTNPNNESTL</sequence>